<dbReference type="InterPro" id="IPR011583">
    <property type="entry name" value="Chitinase_II/V-like_cat"/>
</dbReference>
<dbReference type="EMBL" id="BRXY01000240">
    <property type="protein sequence ID" value="GMH79957.1"/>
    <property type="molecule type" value="Genomic_DNA"/>
</dbReference>
<evidence type="ECO:0000256" key="3">
    <source>
        <dbReference type="RuleBase" id="RU000489"/>
    </source>
</evidence>
<dbReference type="SMART" id="SM00636">
    <property type="entry name" value="Glyco_18"/>
    <property type="match status" value="1"/>
</dbReference>
<name>A0A9W7B2K7_9STRA</name>
<keyword evidence="2 3" id="KW-0326">Glycosidase</keyword>
<dbReference type="GO" id="GO:0006032">
    <property type="term" value="P:chitin catabolic process"/>
    <property type="evidence" value="ECO:0007669"/>
    <property type="project" value="TreeGrafter"/>
</dbReference>
<keyword evidence="9" id="KW-1185">Reference proteome</keyword>
<dbReference type="Gene3D" id="3.40.5.30">
    <property type="entry name" value="(Trans)glycosidases - domain 2"/>
    <property type="match status" value="1"/>
</dbReference>
<accession>A0A9W7B2K7</accession>
<feature type="chain" id="PRO_5040717542" description="GH18 domain-containing protein" evidence="6">
    <location>
        <begin position="23"/>
        <end position="402"/>
    </location>
</feature>
<dbReference type="GO" id="GO:0004568">
    <property type="term" value="F:chitinase activity"/>
    <property type="evidence" value="ECO:0007669"/>
    <property type="project" value="TreeGrafter"/>
</dbReference>
<feature type="domain" description="GH18" evidence="7">
    <location>
        <begin position="39"/>
        <end position="345"/>
    </location>
</feature>
<sequence length="402" mass="44477">MNLHTIVSLGLLLALVVVVVSSKRSKKGVGAQQLDHDRFVVAGYLPEYRFYIDVSEAGKHLTDLILFSVAPNADGSIQYFVNEDNLRAARKAKHDNPKLRTIISVGGGGRSKHFNAVASDGHTRQRFVGELLDLCEKWKIDGVDFDWESPMNEHQISVYIRLLHEAHAKLNPKGLLTSVALHPGQTLGKEGFMSVDRVNLMTYDMSFQRGGGHHADYNSFKQAIQQMLGQGQLPPEKLIVGIPAYARHSTKLANVKSYAEIIDEKLKEAGAVDMPGPTAEKLDPNFISRNEHNKFLFDCQLSAQKKTSYAKSMGLGGVFIWEIGQDKFEHKVSLTEAVMIVGNGTRVMTKAELSSVYDPAGTGGGSYQNNSPPLTAHDLGSAKERRRKKREEKKRAGMHVEL</sequence>
<feature type="compositionally biased region" description="Basic and acidic residues" evidence="5">
    <location>
        <begin position="393"/>
        <end position="402"/>
    </location>
</feature>
<gene>
    <name evidence="8" type="ORF">TrST_g2797</name>
</gene>
<dbReference type="OrthoDB" id="192870at2759"/>
<evidence type="ECO:0000259" key="7">
    <source>
        <dbReference type="PROSITE" id="PS51910"/>
    </source>
</evidence>
<evidence type="ECO:0000313" key="8">
    <source>
        <dbReference type="EMBL" id="GMH79957.1"/>
    </source>
</evidence>
<dbReference type="InterPro" id="IPR017853">
    <property type="entry name" value="GH"/>
</dbReference>
<dbReference type="PROSITE" id="PS01095">
    <property type="entry name" value="GH18_1"/>
    <property type="match status" value="1"/>
</dbReference>
<dbReference type="GO" id="GO:0005975">
    <property type="term" value="P:carbohydrate metabolic process"/>
    <property type="evidence" value="ECO:0007669"/>
    <property type="project" value="InterPro"/>
</dbReference>
<dbReference type="InterPro" id="IPR001223">
    <property type="entry name" value="Glyco_hydro18_cat"/>
</dbReference>
<dbReference type="PROSITE" id="PS51910">
    <property type="entry name" value="GH18_2"/>
    <property type="match status" value="1"/>
</dbReference>
<comment type="similarity">
    <text evidence="4">Belongs to the glycosyl hydrolase 18 family.</text>
</comment>
<evidence type="ECO:0000313" key="9">
    <source>
        <dbReference type="Proteomes" id="UP001165085"/>
    </source>
</evidence>
<dbReference type="PANTHER" id="PTHR11177:SF317">
    <property type="entry name" value="CHITINASE 12-RELATED"/>
    <property type="match status" value="1"/>
</dbReference>
<dbReference type="Proteomes" id="UP001165085">
    <property type="component" value="Unassembled WGS sequence"/>
</dbReference>
<dbReference type="Gene3D" id="3.20.20.80">
    <property type="entry name" value="Glycosidases"/>
    <property type="match status" value="1"/>
</dbReference>
<evidence type="ECO:0000256" key="2">
    <source>
        <dbReference type="ARBA" id="ARBA00023295"/>
    </source>
</evidence>
<dbReference type="SUPFAM" id="SSF51445">
    <property type="entry name" value="(Trans)glycosidases"/>
    <property type="match status" value="1"/>
</dbReference>
<evidence type="ECO:0000256" key="5">
    <source>
        <dbReference type="SAM" id="MobiDB-lite"/>
    </source>
</evidence>
<comment type="caution">
    <text evidence="8">The sequence shown here is derived from an EMBL/GenBank/DDBJ whole genome shotgun (WGS) entry which is preliminary data.</text>
</comment>
<evidence type="ECO:0000256" key="6">
    <source>
        <dbReference type="SAM" id="SignalP"/>
    </source>
</evidence>
<evidence type="ECO:0000256" key="4">
    <source>
        <dbReference type="RuleBase" id="RU004453"/>
    </source>
</evidence>
<dbReference type="InterPro" id="IPR050314">
    <property type="entry name" value="Glycosyl_Hydrlase_18"/>
</dbReference>
<organism evidence="8 9">
    <name type="scientific">Triparma strigata</name>
    <dbReference type="NCBI Taxonomy" id="1606541"/>
    <lineage>
        <taxon>Eukaryota</taxon>
        <taxon>Sar</taxon>
        <taxon>Stramenopiles</taxon>
        <taxon>Ochrophyta</taxon>
        <taxon>Bolidophyceae</taxon>
        <taxon>Parmales</taxon>
        <taxon>Triparmaceae</taxon>
        <taxon>Triparma</taxon>
    </lineage>
</organism>
<dbReference type="PANTHER" id="PTHR11177">
    <property type="entry name" value="CHITINASE"/>
    <property type="match status" value="1"/>
</dbReference>
<protein>
    <recommendedName>
        <fullName evidence="7">GH18 domain-containing protein</fullName>
    </recommendedName>
</protein>
<reference evidence="9" key="1">
    <citation type="journal article" date="2023" name="Commun. Biol.">
        <title>Genome analysis of Parmales, the sister group of diatoms, reveals the evolutionary specialization of diatoms from phago-mixotrophs to photoautotrophs.</title>
        <authorList>
            <person name="Ban H."/>
            <person name="Sato S."/>
            <person name="Yoshikawa S."/>
            <person name="Yamada K."/>
            <person name="Nakamura Y."/>
            <person name="Ichinomiya M."/>
            <person name="Sato N."/>
            <person name="Blanc-Mathieu R."/>
            <person name="Endo H."/>
            <person name="Kuwata A."/>
            <person name="Ogata H."/>
        </authorList>
    </citation>
    <scope>NUCLEOTIDE SEQUENCE [LARGE SCALE GENOMIC DNA]</scope>
    <source>
        <strain evidence="9">NIES 3701</strain>
    </source>
</reference>
<dbReference type="Pfam" id="PF00704">
    <property type="entry name" value="Glyco_hydro_18"/>
    <property type="match status" value="1"/>
</dbReference>
<feature type="signal peptide" evidence="6">
    <location>
        <begin position="1"/>
        <end position="22"/>
    </location>
</feature>
<dbReference type="GO" id="GO:0008061">
    <property type="term" value="F:chitin binding"/>
    <property type="evidence" value="ECO:0007669"/>
    <property type="project" value="InterPro"/>
</dbReference>
<evidence type="ECO:0000256" key="1">
    <source>
        <dbReference type="ARBA" id="ARBA00022801"/>
    </source>
</evidence>
<feature type="region of interest" description="Disordered" evidence="5">
    <location>
        <begin position="362"/>
        <end position="402"/>
    </location>
</feature>
<dbReference type="InterPro" id="IPR001579">
    <property type="entry name" value="Glyco_hydro_18_chit_AS"/>
</dbReference>
<keyword evidence="1 3" id="KW-0378">Hydrolase</keyword>
<dbReference type="AlphaFoldDB" id="A0A9W7B2K7"/>
<keyword evidence="6" id="KW-0732">Signal</keyword>
<dbReference type="GO" id="GO:0005576">
    <property type="term" value="C:extracellular region"/>
    <property type="evidence" value="ECO:0007669"/>
    <property type="project" value="TreeGrafter"/>
</dbReference>
<proteinExistence type="inferred from homology"/>